<sequence length="193" mass="21375">MSRFTEKIRETKETKVLVKLELDGKGNVEVRTPIPFFNHMLHSMLFYMEVDAVVAAEDKQSFDDHHVVEDVGITLGQALRDALGDRKGIRRFSSLTVPMDEALVLVAVDISGRGFSSVNLGLVREKVGELSTENVPHFFWSFATNAGLTLHVRKLDGVNEHHVIEASFKGVGLTLRDACSLQGNILRSTKGSL</sequence>
<keyword evidence="4 6" id="KW-0368">Histidine biosynthesis</keyword>
<dbReference type="Proteomes" id="UP000247586">
    <property type="component" value="Chromosome"/>
</dbReference>
<dbReference type="RefSeq" id="WP_054836326.1">
    <property type="nucleotide sequence ID" value="NZ_BBBA01000003.1"/>
</dbReference>
<dbReference type="PROSITE" id="PS00955">
    <property type="entry name" value="IGP_DEHYDRATASE_2"/>
    <property type="match status" value="1"/>
</dbReference>
<dbReference type="KEGG" id="mhk:DFR87_08780"/>
<evidence type="ECO:0000256" key="6">
    <source>
        <dbReference type="HAMAP-Rule" id="MF_00076"/>
    </source>
</evidence>
<dbReference type="SUPFAM" id="SSF54211">
    <property type="entry name" value="Ribosomal protein S5 domain 2-like"/>
    <property type="match status" value="2"/>
</dbReference>
<dbReference type="GO" id="GO:0004424">
    <property type="term" value="F:imidazoleglycerol-phosphate dehydratase activity"/>
    <property type="evidence" value="ECO:0007669"/>
    <property type="project" value="UniProtKB-UniRule"/>
</dbReference>
<dbReference type="NCBIfam" id="NF002114">
    <property type="entry name" value="PRK00951.2-4"/>
    <property type="match status" value="1"/>
</dbReference>
<keyword evidence="5 6" id="KW-0456">Lyase</keyword>
<dbReference type="PANTHER" id="PTHR23133">
    <property type="entry name" value="IMIDAZOLEGLYCEROL-PHOSPHATE DEHYDRATASE HIS7"/>
    <property type="match status" value="1"/>
</dbReference>
<gene>
    <name evidence="6 7" type="primary">hisB</name>
    <name evidence="7" type="ORF">DFR87_08780</name>
</gene>
<reference evidence="7" key="1">
    <citation type="submission" date="2018-05" db="EMBL/GenBank/DDBJ databases">
        <title>Complete Genome Sequences of Extremely Thermoacidophilic, Metal-Mobilizing Type-Strain Members of the Archaeal Family Sulfolobaceae: Acidianus brierleyi DSM-1651T, Acidianus sulfidivorans DSM-18786T, Metallosphaera hakonensis DSM-7519T, and Metallosphaera prunae DSM-10039T.</title>
        <authorList>
            <person name="Counts J.A."/>
            <person name="Kelly R.M."/>
        </authorList>
    </citation>
    <scope>NUCLEOTIDE SEQUENCE [LARGE SCALE GENOMIC DNA]</scope>
    <source>
        <strain evidence="7">HO1-1</strain>
    </source>
</reference>
<name>A0A2U9IUK6_9CREN</name>
<dbReference type="InterPro" id="IPR020568">
    <property type="entry name" value="Ribosomal_Su5_D2-typ_SF"/>
</dbReference>
<evidence type="ECO:0000313" key="8">
    <source>
        <dbReference type="Proteomes" id="UP000247586"/>
    </source>
</evidence>
<keyword evidence="3 6" id="KW-0028">Amino-acid biosynthesis</keyword>
<dbReference type="GO" id="GO:0000105">
    <property type="term" value="P:L-histidine biosynthetic process"/>
    <property type="evidence" value="ECO:0007669"/>
    <property type="project" value="UniProtKB-UniRule"/>
</dbReference>
<dbReference type="FunFam" id="3.30.230.40:FF:000003">
    <property type="entry name" value="Imidazoleglycerol-phosphate dehydratase HisB"/>
    <property type="match status" value="1"/>
</dbReference>
<organism evidence="7 8">
    <name type="scientific">Metallosphaera hakonensis JCM 8857 = DSM 7519</name>
    <dbReference type="NCBI Taxonomy" id="1293036"/>
    <lineage>
        <taxon>Archaea</taxon>
        <taxon>Thermoproteota</taxon>
        <taxon>Thermoprotei</taxon>
        <taxon>Sulfolobales</taxon>
        <taxon>Sulfolobaceae</taxon>
        <taxon>Metallosphaera</taxon>
    </lineage>
</organism>
<evidence type="ECO:0000256" key="2">
    <source>
        <dbReference type="ARBA" id="ARBA00016664"/>
    </source>
</evidence>
<evidence type="ECO:0000256" key="3">
    <source>
        <dbReference type="ARBA" id="ARBA00022605"/>
    </source>
</evidence>
<evidence type="ECO:0000256" key="1">
    <source>
        <dbReference type="ARBA" id="ARBA00005047"/>
    </source>
</evidence>
<dbReference type="EC" id="4.2.1.19" evidence="6"/>
<protein>
    <recommendedName>
        <fullName evidence="2 6">Imidazoleglycerol-phosphate dehydratase</fullName>
        <shortName evidence="6">IGPD</shortName>
        <ecNumber evidence="6">4.2.1.19</ecNumber>
    </recommendedName>
</protein>
<comment type="similarity">
    <text evidence="6">Belongs to the imidazoleglycerol-phosphate dehydratase family.</text>
</comment>
<dbReference type="PANTHER" id="PTHR23133:SF2">
    <property type="entry name" value="IMIDAZOLEGLYCEROL-PHOSPHATE DEHYDRATASE"/>
    <property type="match status" value="1"/>
</dbReference>
<dbReference type="FunFam" id="3.30.230.40:FF:000001">
    <property type="entry name" value="Imidazoleglycerol-phosphate dehydratase HisB"/>
    <property type="match status" value="1"/>
</dbReference>
<dbReference type="AlphaFoldDB" id="A0A2U9IUK6"/>
<keyword evidence="8" id="KW-1185">Reference proteome</keyword>
<comment type="subcellular location">
    <subcellularLocation>
        <location evidence="6">Cytoplasm</location>
    </subcellularLocation>
</comment>
<dbReference type="InterPro" id="IPR020565">
    <property type="entry name" value="ImidazoleglycerP_deHydtase_CS"/>
</dbReference>
<accession>A0A2U9IUK6</accession>
<proteinExistence type="inferred from homology"/>
<evidence type="ECO:0000313" key="7">
    <source>
        <dbReference type="EMBL" id="AWR99770.1"/>
    </source>
</evidence>
<evidence type="ECO:0000256" key="5">
    <source>
        <dbReference type="ARBA" id="ARBA00023239"/>
    </source>
</evidence>
<dbReference type="GO" id="GO:0005737">
    <property type="term" value="C:cytoplasm"/>
    <property type="evidence" value="ECO:0007669"/>
    <property type="project" value="UniProtKB-SubCell"/>
</dbReference>
<dbReference type="EMBL" id="CP029287">
    <property type="protein sequence ID" value="AWR99770.1"/>
    <property type="molecule type" value="Genomic_DNA"/>
</dbReference>
<dbReference type="CDD" id="cd07914">
    <property type="entry name" value="IGPD"/>
    <property type="match status" value="1"/>
</dbReference>
<dbReference type="InterPro" id="IPR000807">
    <property type="entry name" value="ImidazoleglycerolP_deHydtase"/>
</dbReference>
<dbReference type="OrthoDB" id="103579at2157"/>
<dbReference type="HAMAP" id="MF_00076">
    <property type="entry name" value="HisB"/>
    <property type="match status" value="1"/>
</dbReference>
<dbReference type="Gene3D" id="3.30.230.40">
    <property type="entry name" value="Imidazole glycerol phosphate dehydratase, domain 1"/>
    <property type="match status" value="2"/>
</dbReference>
<dbReference type="InterPro" id="IPR038494">
    <property type="entry name" value="IGPD_sf"/>
</dbReference>
<dbReference type="UniPathway" id="UPA00031">
    <property type="reaction ID" value="UER00011"/>
</dbReference>
<dbReference type="Pfam" id="PF00475">
    <property type="entry name" value="IGPD"/>
    <property type="match status" value="1"/>
</dbReference>
<comment type="catalytic activity">
    <reaction evidence="6">
        <text>D-erythro-1-(imidazol-4-yl)glycerol 3-phosphate = 3-(imidazol-4-yl)-2-oxopropyl phosphate + H2O</text>
        <dbReference type="Rhea" id="RHEA:11040"/>
        <dbReference type="ChEBI" id="CHEBI:15377"/>
        <dbReference type="ChEBI" id="CHEBI:57766"/>
        <dbReference type="ChEBI" id="CHEBI:58278"/>
        <dbReference type="EC" id="4.2.1.19"/>
    </reaction>
</comment>
<dbReference type="GeneID" id="36835432"/>
<dbReference type="STRING" id="1293036.GCA_001315825_00827"/>
<dbReference type="NCBIfam" id="NF010121">
    <property type="entry name" value="PRK13598.1"/>
    <property type="match status" value="1"/>
</dbReference>
<comment type="pathway">
    <text evidence="1 6">Amino-acid biosynthesis; L-histidine biosynthesis; L-histidine from 5-phospho-alpha-D-ribose 1-diphosphate: step 6/9.</text>
</comment>
<keyword evidence="6" id="KW-0963">Cytoplasm</keyword>
<evidence type="ECO:0000256" key="4">
    <source>
        <dbReference type="ARBA" id="ARBA00023102"/>
    </source>
</evidence>